<accession>A0A918QJZ9</accession>
<reference evidence="1" key="2">
    <citation type="submission" date="2020-09" db="EMBL/GenBank/DDBJ databases">
        <authorList>
            <person name="Sun Q."/>
            <person name="Ohkuma M."/>
        </authorList>
    </citation>
    <scope>NUCLEOTIDE SEQUENCE</scope>
    <source>
        <strain evidence="1">JCM 4988</strain>
    </source>
</reference>
<dbReference type="Proteomes" id="UP000630936">
    <property type="component" value="Unassembled WGS sequence"/>
</dbReference>
<name>A0A918QJZ9_9ACTN</name>
<proteinExistence type="predicted"/>
<keyword evidence="2" id="KW-1185">Reference proteome</keyword>
<gene>
    <name evidence="1" type="ORF">GCM10010387_50210</name>
</gene>
<dbReference type="EMBL" id="BMWG01000019">
    <property type="protein sequence ID" value="GGZ49876.1"/>
    <property type="molecule type" value="Genomic_DNA"/>
</dbReference>
<dbReference type="AlphaFoldDB" id="A0A918QJZ9"/>
<comment type="caution">
    <text evidence="1">The sequence shown here is derived from an EMBL/GenBank/DDBJ whole genome shotgun (WGS) entry which is preliminary data.</text>
</comment>
<organism evidence="1 2">
    <name type="scientific">Streptomyces inusitatus</name>
    <dbReference type="NCBI Taxonomy" id="68221"/>
    <lineage>
        <taxon>Bacteria</taxon>
        <taxon>Bacillati</taxon>
        <taxon>Actinomycetota</taxon>
        <taxon>Actinomycetes</taxon>
        <taxon>Kitasatosporales</taxon>
        <taxon>Streptomycetaceae</taxon>
        <taxon>Streptomyces</taxon>
    </lineage>
</organism>
<evidence type="ECO:0000313" key="2">
    <source>
        <dbReference type="Proteomes" id="UP000630936"/>
    </source>
</evidence>
<reference evidence="1" key="1">
    <citation type="journal article" date="2014" name="Int. J. Syst. Evol. Microbiol.">
        <title>Complete genome sequence of Corynebacterium casei LMG S-19264T (=DSM 44701T), isolated from a smear-ripened cheese.</title>
        <authorList>
            <consortium name="US DOE Joint Genome Institute (JGI-PGF)"/>
            <person name="Walter F."/>
            <person name="Albersmeier A."/>
            <person name="Kalinowski J."/>
            <person name="Ruckert C."/>
        </authorList>
    </citation>
    <scope>NUCLEOTIDE SEQUENCE</scope>
    <source>
        <strain evidence="1">JCM 4988</strain>
    </source>
</reference>
<sequence length="133" mass="14462">MLSKQSSRQPNRTLVLILTTVLMTFGIGLTVTPEAEAYAVSCSQSHAGNGEGGGRLKTDVNLKRGPYTHCANAGTAASGELVYYHCYVLNDYGNVFWYVRVAGTSNYGWTSAANIEDIYIDDNGDGIRHLLYC</sequence>
<dbReference type="RefSeq" id="WP_190125473.1">
    <property type="nucleotide sequence ID" value="NZ_BMWG01000019.1"/>
</dbReference>
<evidence type="ECO:0000313" key="1">
    <source>
        <dbReference type="EMBL" id="GGZ49876.1"/>
    </source>
</evidence>
<protein>
    <submittedName>
        <fullName evidence="1">Uncharacterized protein</fullName>
    </submittedName>
</protein>